<dbReference type="InterPro" id="IPR041891">
    <property type="entry name" value="Alpha_CA_prokaryot-like"/>
</dbReference>
<evidence type="ECO:0000256" key="5">
    <source>
        <dbReference type="ARBA" id="ARBA00023239"/>
    </source>
</evidence>
<dbReference type="AlphaFoldDB" id="A0A7W8EFK2"/>
<evidence type="ECO:0000313" key="9">
    <source>
        <dbReference type="EMBL" id="MBB5077441.1"/>
    </source>
</evidence>
<dbReference type="Gene3D" id="3.10.200.10">
    <property type="entry name" value="Alpha carbonic anhydrase"/>
    <property type="match status" value="1"/>
</dbReference>
<comment type="catalytic activity">
    <reaction evidence="6">
        <text>hydrogencarbonate + H(+) = CO2 + H2O</text>
        <dbReference type="Rhea" id="RHEA:10748"/>
        <dbReference type="ChEBI" id="CHEBI:15377"/>
        <dbReference type="ChEBI" id="CHEBI:15378"/>
        <dbReference type="ChEBI" id="CHEBI:16526"/>
        <dbReference type="ChEBI" id="CHEBI:17544"/>
        <dbReference type="EC" id="4.2.1.1"/>
    </reaction>
</comment>
<evidence type="ECO:0000256" key="4">
    <source>
        <dbReference type="ARBA" id="ARBA00022833"/>
    </source>
</evidence>
<feature type="domain" description="Alpha-carbonic anhydrase" evidence="8">
    <location>
        <begin position="20"/>
        <end position="254"/>
    </location>
</feature>
<feature type="signal peptide" evidence="7">
    <location>
        <begin position="1"/>
        <end position="24"/>
    </location>
</feature>
<dbReference type="InterPro" id="IPR036398">
    <property type="entry name" value="CA_dom_sf"/>
</dbReference>
<keyword evidence="7" id="KW-0732">Signal</keyword>
<accession>A0A7W8EFK2</accession>
<keyword evidence="3" id="KW-0479">Metal-binding</keyword>
<organism evidence="9 10">
    <name type="scientific">Nonomuraea endophytica</name>
    <dbReference type="NCBI Taxonomy" id="714136"/>
    <lineage>
        <taxon>Bacteria</taxon>
        <taxon>Bacillati</taxon>
        <taxon>Actinomycetota</taxon>
        <taxon>Actinomycetes</taxon>
        <taxon>Streptosporangiales</taxon>
        <taxon>Streptosporangiaceae</taxon>
        <taxon>Nonomuraea</taxon>
    </lineage>
</organism>
<dbReference type="PROSITE" id="PS51144">
    <property type="entry name" value="ALPHA_CA_2"/>
    <property type="match status" value="1"/>
</dbReference>
<feature type="chain" id="PRO_5031118223" description="carbonic anhydrase" evidence="7">
    <location>
        <begin position="25"/>
        <end position="254"/>
    </location>
</feature>
<reference evidence="9 10" key="1">
    <citation type="submission" date="2020-08" db="EMBL/GenBank/DDBJ databases">
        <title>Genomic Encyclopedia of Type Strains, Phase IV (KMG-IV): sequencing the most valuable type-strain genomes for metagenomic binning, comparative biology and taxonomic classification.</title>
        <authorList>
            <person name="Goeker M."/>
        </authorList>
    </citation>
    <scope>NUCLEOTIDE SEQUENCE [LARGE SCALE GENOMIC DNA]</scope>
    <source>
        <strain evidence="9 10">DSM 45385</strain>
    </source>
</reference>
<dbReference type="GO" id="GO:0008270">
    <property type="term" value="F:zinc ion binding"/>
    <property type="evidence" value="ECO:0007669"/>
    <property type="project" value="InterPro"/>
</dbReference>
<evidence type="ECO:0000256" key="2">
    <source>
        <dbReference type="ARBA" id="ARBA00012925"/>
    </source>
</evidence>
<dbReference type="Pfam" id="PF00194">
    <property type="entry name" value="Carb_anhydrase"/>
    <property type="match status" value="1"/>
</dbReference>
<dbReference type="CDD" id="cd03124">
    <property type="entry name" value="alpha_CA_prokaryotic_like"/>
    <property type="match status" value="1"/>
</dbReference>
<comment type="similarity">
    <text evidence="1">Belongs to the alpha-carbonic anhydrase family.</text>
</comment>
<dbReference type="SUPFAM" id="SSF51069">
    <property type="entry name" value="Carbonic anhydrase"/>
    <property type="match status" value="1"/>
</dbReference>
<sequence length="254" mass="27616">MRIARLTAAITLLIPALLTTSAQARSPACPGTGTDAAVDSPVEIDAATACPAALPRLTIAYAPVVDGTVTLQDREPLGGAPSEHDDIRFLPNGSASHVVFGGRTYTLLNVHYHGPAEHRFAGQDFAPLEAHLVHELAGPAQGYLVLSVMINARRDDWSEHDDLLREPPSTVGATKRVHGVSLAALVPPPGRRTFYRYTGSLTTPEYDKPVTWIVFRQPGSATPRHVKDVRELWDEHGNKRALQDNPIPPNIYRH</sequence>
<evidence type="ECO:0000256" key="7">
    <source>
        <dbReference type="SAM" id="SignalP"/>
    </source>
</evidence>
<dbReference type="Proteomes" id="UP000568380">
    <property type="component" value="Unassembled WGS sequence"/>
</dbReference>
<dbReference type="InterPro" id="IPR023561">
    <property type="entry name" value="Carbonic_anhydrase_a-class"/>
</dbReference>
<evidence type="ECO:0000256" key="6">
    <source>
        <dbReference type="ARBA" id="ARBA00048348"/>
    </source>
</evidence>
<evidence type="ECO:0000256" key="1">
    <source>
        <dbReference type="ARBA" id="ARBA00010718"/>
    </source>
</evidence>
<dbReference type="PANTHER" id="PTHR18952:SF265">
    <property type="entry name" value="CARBONIC ANHYDRASE"/>
    <property type="match status" value="1"/>
</dbReference>
<keyword evidence="4" id="KW-0862">Zinc</keyword>
<protein>
    <recommendedName>
        <fullName evidence="2">carbonic anhydrase</fullName>
        <ecNumber evidence="2">4.2.1.1</ecNumber>
    </recommendedName>
</protein>
<proteinExistence type="inferred from homology"/>
<keyword evidence="10" id="KW-1185">Reference proteome</keyword>
<dbReference type="PANTHER" id="PTHR18952">
    <property type="entry name" value="CARBONIC ANHYDRASE"/>
    <property type="match status" value="1"/>
</dbReference>
<dbReference type="SMART" id="SM01057">
    <property type="entry name" value="Carb_anhydrase"/>
    <property type="match status" value="1"/>
</dbReference>
<gene>
    <name evidence="9" type="ORF">HNR40_002914</name>
</gene>
<dbReference type="GO" id="GO:0004089">
    <property type="term" value="F:carbonate dehydratase activity"/>
    <property type="evidence" value="ECO:0007669"/>
    <property type="project" value="UniProtKB-EC"/>
</dbReference>
<evidence type="ECO:0000259" key="8">
    <source>
        <dbReference type="PROSITE" id="PS51144"/>
    </source>
</evidence>
<dbReference type="RefSeq" id="WP_184961259.1">
    <property type="nucleotide sequence ID" value="NZ_JACHIN010000003.1"/>
</dbReference>
<name>A0A7W8EFK2_9ACTN</name>
<dbReference type="EMBL" id="JACHIN010000003">
    <property type="protein sequence ID" value="MBB5077441.1"/>
    <property type="molecule type" value="Genomic_DNA"/>
</dbReference>
<dbReference type="EC" id="4.2.1.1" evidence="2"/>
<evidence type="ECO:0000313" key="10">
    <source>
        <dbReference type="Proteomes" id="UP000568380"/>
    </source>
</evidence>
<comment type="caution">
    <text evidence="9">The sequence shown here is derived from an EMBL/GenBank/DDBJ whole genome shotgun (WGS) entry which is preliminary data.</text>
</comment>
<evidence type="ECO:0000256" key="3">
    <source>
        <dbReference type="ARBA" id="ARBA00022723"/>
    </source>
</evidence>
<dbReference type="InterPro" id="IPR001148">
    <property type="entry name" value="CA_dom"/>
</dbReference>
<keyword evidence="5" id="KW-0456">Lyase</keyword>